<feature type="chain" id="PRO_5010495825" evidence="2">
    <location>
        <begin position="19"/>
        <end position="189"/>
    </location>
</feature>
<keyword evidence="4" id="KW-1185">Reference proteome</keyword>
<evidence type="ECO:0000313" key="4">
    <source>
        <dbReference type="Proteomes" id="UP000054776"/>
    </source>
</evidence>
<organism evidence="3 4">
    <name type="scientific">Trichinella spiralis</name>
    <name type="common">Trichina worm</name>
    <dbReference type="NCBI Taxonomy" id="6334"/>
    <lineage>
        <taxon>Eukaryota</taxon>
        <taxon>Metazoa</taxon>
        <taxon>Ecdysozoa</taxon>
        <taxon>Nematoda</taxon>
        <taxon>Enoplea</taxon>
        <taxon>Dorylaimia</taxon>
        <taxon>Trichinellida</taxon>
        <taxon>Trichinellidae</taxon>
        <taxon>Trichinella</taxon>
    </lineage>
</organism>
<reference evidence="3 4" key="1">
    <citation type="submission" date="2015-01" db="EMBL/GenBank/DDBJ databases">
        <title>Evolution of Trichinella species and genotypes.</title>
        <authorList>
            <person name="Korhonen P.K."/>
            <person name="Edoardo P."/>
            <person name="Giuseppe L.R."/>
            <person name="Gasser R.B."/>
        </authorList>
    </citation>
    <scope>NUCLEOTIDE SEQUENCE [LARGE SCALE GENOMIC DNA]</scope>
    <source>
        <strain evidence="3">ISS3</strain>
    </source>
</reference>
<feature type="region of interest" description="Disordered" evidence="1">
    <location>
        <begin position="124"/>
        <end position="145"/>
    </location>
</feature>
<feature type="signal peptide" evidence="2">
    <location>
        <begin position="1"/>
        <end position="18"/>
    </location>
</feature>
<dbReference type="AlphaFoldDB" id="E5S7R6"/>
<accession>E5S7R6</accession>
<proteinExistence type="predicted"/>
<dbReference type="KEGG" id="tsp:Tsp_07754"/>
<dbReference type="EMBL" id="JYDH01000034">
    <property type="protein sequence ID" value="KRY37405.1"/>
    <property type="molecule type" value="Genomic_DNA"/>
</dbReference>
<dbReference type="OMA" id="RYETHYN"/>
<dbReference type="Proteomes" id="UP000054776">
    <property type="component" value="Unassembled WGS sequence"/>
</dbReference>
<dbReference type="InParanoid" id="E5S7R6"/>
<dbReference type="OrthoDB" id="5915240at2759"/>
<name>E5S7R6_TRISP</name>
<gene>
    <name evidence="3" type="ORF">T01_8955</name>
</gene>
<dbReference type="HOGENOM" id="CLU_1436189_0_0_1"/>
<evidence type="ECO:0000256" key="2">
    <source>
        <dbReference type="SAM" id="SignalP"/>
    </source>
</evidence>
<protein>
    <submittedName>
        <fullName evidence="3">Uncharacterized protein</fullName>
    </submittedName>
</protein>
<keyword evidence="2" id="KW-0732">Signal</keyword>
<comment type="caution">
    <text evidence="3">The sequence shown here is derived from an EMBL/GenBank/DDBJ whole genome shotgun (WGS) entry which is preliminary data.</text>
</comment>
<evidence type="ECO:0000256" key="1">
    <source>
        <dbReference type="SAM" id="MobiDB-lite"/>
    </source>
</evidence>
<evidence type="ECO:0000313" key="3">
    <source>
        <dbReference type="EMBL" id="KRY37405.1"/>
    </source>
</evidence>
<dbReference type="RefSeq" id="XP_003381200.1">
    <property type="nucleotide sequence ID" value="XM_003381152.1"/>
</dbReference>
<sequence>MLLMSWSSVVMVLLKVLNEKSSCGPRSAAKTQAVQAELTELNGGHAFQWLQTVHNYARYETHYNYNAGHFFLAPRVGQWAKVSSKKNEEEIFNNRSCVQYVAQAETDDRVPGSLSSGKRRMIAMKPNAEQTKKNNNNKKKNSHQIKDLCPKWPEAENKMPGHVPRQLADHFDQQDAQPSVCVHAWSKAA</sequence>